<dbReference type="EMBL" id="CP108318">
    <property type="protein sequence ID" value="WTW66745.1"/>
    <property type="molecule type" value="Genomic_DNA"/>
</dbReference>
<name>A0AAU2VHW6_9ACTN</name>
<sequence length="72" mass="8085">MAQAEQQAKQGGIEQACATWSRAIDTMAGVKSIRTLKAVRPLRGDLRPYRARGVRVAAELDERARLFLTHHR</sequence>
<accession>A0AAU2VHW6</accession>
<evidence type="ECO:0000313" key="1">
    <source>
        <dbReference type="EMBL" id="WTW66745.1"/>
    </source>
</evidence>
<reference evidence="1" key="1">
    <citation type="submission" date="2022-10" db="EMBL/GenBank/DDBJ databases">
        <title>The complete genomes of actinobacterial strains from the NBC collection.</title>
        <authorList>
            <person name="Joergensen T.S."/>
            <person name="Alvarez Arevalo M."/>
            <person name="Sterndorff E.B."/>
            <person name="Faurdal D."/>
            <person name="Vuksanovic O."/>
            <person name="Mourched A.-S."/>
            <person name="Charusanti P."/>
            <person name="Shaw S."/>
            <person name="Blin K."/>
            <person name="Weber T."/>
        </authorList>
    </citation>
    <scope>NUCLEOTIDE SEQUENCE</scope>
    <source>
        <strain evidence="1">NBC_00003</strain>
    </source>
</reference>
<dbReference type="AlphaFoldDB" id="A0AAU2VHW6"/>
<gene>
    <name evidence="1" type="ORF">OG549_00205</name>
</gene>
<protein>
    <submittedName>
        <fullName evidence="1">Uncharacterized protein</fullName>
    </submittedName>
</protein>
<organism evidence="1">
    <name type="scientific">Streptomyces sp. NBC_00003</name>
    <dbReference type="NCBI Taxonomy" id="2903608"/>
    <lineage>
        <taxon>Bacteria</taxon>
        <taxon>Bacillati</taxon>
        <taxon>Actinomycetota</taxon>
        <taxon>Actinomycetes</taxon>
        <taxon>Kitasatosporales</taxon>
        <taxon>Streptomycetaceae</taxon>
        <taxon>Streptomyces</taxon>
    </lineage>
</organism>
<proteinExistence type="predicted"/>